<reference evidence="4" key="1">
    <citation type="submission" date="2025-08" db="UniProtKB">
        <authorList>
            <consortium name="RefSeq"/>
        </authorList>
    </citation>
    <scope>IDENTIFICATION</scope>
</reference>
<accession>A0A2Y9QN14</accession>
<proteinExistence type="predicted"/>
<evidence type="ECO:0000313" key="4">
    <source>
        <dbReference type="RefSeq" id="XP_023580729.1"/>
    </source>
</evidence>
<dbReference type="GeneID" id="111819113"/>
<evidence type="ECO:0000256" key="1">
    <source>
        <dbReference type="SAM" id="SignalP"/>
    </source>
</evidence>
<dbReference type="Gene3D" id="3.10.130.10">
    <property type="entry name" value="Ribonuclease A-like domain"/>
    <property type="match status" value="1"/>
</dbReference>
<dbReference type="AlphaFoldDB" id="A0A2Y9QN14"/>
<dbReference type="SUPFAM" id="SSF54076">
    <property type="entry name" value="RNase A-like"/>
    <property type="match status" value="1"/>
</dbReference>
<dbReference type="PANTHER" id="PTHR16788">
    <property type="entry name" value="EPIDIDYMAL SECRETORY PROTEIN E3 ALPHA"/>
    <property type="match status" value="1"/>
</dbReference>
<feature type="domain" description="Ribonuclease A-domain" evidence="2">
    <location>
        <begin position="31"/>
        <end position="127"/>
    </location>
</feature>
<sequence length="146" mass="17766">MASSLKVLGPVLLLLFPLWEQLIHGQHLSRREFMKQHHLRPSLEFSQYKCDVLMRDIEGLKEKDSHIFLYTPWHQIESICFKTLRERYRNVYVWAQQPFKVLKCKRKNFSYSYREKRSYSHIEFHCSMKGYVDSIEDMRVLEFTDT</sequence>
<feature type="chain" id="PRO_5016164993" evidence="1">
    <location>
        <begin position="26"/>
        <end position="146"/>
    </location>
</feature>
<dbReference type="InParanoid" id="A0A2Y9QN14"/>
<dbReference type="InterPro" id="IPR036816">
    <property type="entry name" value="RNaseA-like_dom_sf"/>
</dbReference>
<protein>
    <submittedName>
        <fullName evidence="4">Epididymal secretory protein E3-beta</fullName>
    </submittedName>
</protein>
<organism evidence="3 4">
    <name type="scientific">Trichechus manatus latirostris</name>
    <name type="common">Florida manatee</name>
    <dbReference type="NCBI Taxonomy" id="127582"/>
    <lineage>
        <taxon>Eukaryota</taxon>
        <taxon>Metazoa</taxon>
        <taxon>Chordata</taxon>
        <taxon>Craniata</taxon>
        <taxon>Vertebrata</taxon>
        <taxon>Euteleostomi</taxon>
        <taxon>Mammalia</taxon>
        <taxon>Eutheria</taxon>
        <taxon>Afrotheria</taxon>
        <taxon>Sirenia</taxon>
        <taxon>Trichechidae</taxon>
        <taxon>Trichechus</taxon>
    </lineage>
</organism>
<name>A0A2Y9QN14_TRIMA</name>
<evidence type="ECO:0000259" key="2">
    <source>
        <dbReference type="Pfam" id="PF00074"/>
    </source>
</evidence>
<gene>
    <name evidence="4" type="primary">EDDM3B</name>
</gene>
<dbReference type="OrthoDB" id="9443769at2759"/>
<keyword evidence="3" id="KW-1185">Reference proteome</keyword>
<dbReference type="CTD" id="64184"/>
<dbReference type="PANTHER" id="PTHR16788:SF0">
    <property type="entry name" value="EPIDIDYMAL SECRETORY PROTEIN E3-BETA"/>
    <property type="match status" value="1"/>
</dbReference>
<dbReference type="Proteomes" id="UP000248480">
    <property type="component" value="Unplaced"/>
</dbReference>
<dbReference type="InterPro" id="IPR042402">
    <property type="entry name" value="EDDM3A/EDDM3B"/>
</dbReference>
<keyword evidence="1" id="KW-0732">Signal</keyword>
<dbReference type="RefSeq" id="XP_023580729.1">
    <property type="nucleotide sequence ID" value="XM_023724961.1"/>
</dbReference>
<dbReference type="FunCoup" id="A0A2Y9QN14">
    <property type="interactions" value="86"/>
</dbReference>
<dbReference type="InterPro" id="IPR023412">
    <property type="entry name" value="RNaseA_domain"/>
</dbReference>
<dbReference type="KEGG" id="tmu:111819113"/>
<evidence type="ECO:0000313" key="3">
    <source>
        <dbReference type="Proteomes" id="UP000248480"/>
    </source>
</evidence>
<dbReference type="Pfam" id="PF00074">
    <property type="entry name" value="RnaseA"/>
    <property type="match status" value="1"/>
</dbReference>
<feature type="signal peptide" evidence="1">
    <location>
        <begin position="1"/>
        <end position="25"/>
    </location>
</feature>